<feature type="domain" description="HNH" evidence="1">
    <location>
        <begin position="185"/>
        <end position="239"/>
    </location>
</feature>
<keyword evidence="3" id="KW-1185">Reference proteome</keyword>
<dbReference type="RefSeq" id="WP_214608073.1">
    <property type="nucleotide sequence ID" value="NZ_BDQG01000001.1"/>
</dbReference>
<reference evidence="3" key="2">
    <citation type="submission" date="2017-05" db="EMBL/GenBank/DDBJ databases">
        <title>Draft genome sequence of Geobacter pelophilus, a iron(III)-reducing bacteria.</title>
        <authorList>
            <person name="Aoyagi T."/>
            <person name="Koike H."/>
            <person name="Morita T."/>
            <person name="Sato Y."/>
            <person name="Habe H."/>
            <person name="Hori T."/>
        </authorList>
    </citation>
    <scope>NUCLEOTIDE SEQUENCE [LARGE SCALE GENOMIC DNA]</scope>
    <source>
        <strain evidence="3">Drf2</strain>
    </source>
</reference>
<dbReference type="CDD" id="cd00085">
    <property type="entry name" value="HNHc"/>
    <property type="match status" value="1"/>
</dbReference>
<dbReference type="Proteomes" id="UP000194153">
    <property type="component" value="Unassembled WGS sequence"/>
</dbReference>
<dbReference type="InterPro" id="IPR002711">
    <property type="entry name" value="HNH"/>
</dbReference>
<protein>
    <submittedName>
        <fullName evidence="2">HNH endonuclease domain protein</fullName>
    </submittedName>
</protein>
<name>A0ABQ0MLK3_9BACT</name>
<keyword evidence="2" id="KW-0540">Nuclease</keyword>
<organism evidence="2 3">
    <name type="scientific">Geoanaerobacter pelophilus</name>
    <dbReference type="NCBI Taxonomy" id="60036"/>
    <lineage>
        <taxon>Bacteria</taxon>
        <taxon>Pseudomonadati</taxon>
        <taxon>Thermodesulfobacteriota</taxon>
        <taxon>Desulfuromonadia</taxon>
        <taxon>Geobacterales</taxon>
        <taxon>Geobacteraceae</taxon>
        <taxon>Geoanaerobacter</taxon>
    </lineage>
</organism>
<dbReference type="EMBL" id="BDQG01000001">
    <property type="protein sequence ID" value="GAW67967.1"/>
    <property type="molecule type" value="Genomic_DNA"/>
</dbReference>
<proteinExistence type="predicted"/>
<accession>A0ABQ0MLK3</accession>
<sequence>MEYIKVYSTKVPNAAITLDKMIQLAPAFSKISNSDIRRHFSKLLDRERLNFWDFGVRATAALKNGDSVSIICGSKCYSCQIIDIIKDPNGELGDLLGWARQFGAPWKNVCALTVKSTKLLSPTEIKQLLSNSRQLASSFYHHSPSQPPRKPEALSEGRVVELSLTTFERNPAARKSCLDHFGPQCYVCEFDFEKTYGELGKGFIHVHHITPLSHIRESYAVDPIKDLIPVCPNCHAMLHIRQGEPLTVPELKAIYYSKKA</sequence>
<reference evidence="2 3" key="1">
    <citation type="submission" date="2017-04" db="EMBL/GenBank/DDBJ databases">
        <authorList>
            <consortium name="Geobacter pelophilus Genome Sequencing"/>
            <person name="Aoyagi T."/>
            <person name="Koike H."/>
            <person name="Hori T."/>
        </authorList>
    </citation>
    <scope>NUCLEOTIDE SEQUENCE [LARGE SCALE GENOMIC DNA]</scope>
    <source>
        <strain evidence="2 3">Drf2</strain>
    </source>
</reference>
<keyword evidence="2" id="KW-0378">Hydrolase</keyword>
<evidence type="ECO:0000313" key="2">
    <source>
        <dbReference type="EMBL" id="GAW67967.1"/>
    </source>
</evidence>
<keyword evidence="2" id="KW-0255">Endonuclease</keyword>
<evidence type="ECO:0000313" key="3">
    <source>
        <dbReference type="Proteomes" id="UP000194153"/>
    </source>
</evidence>
<dbReference type="GO" id="GO:0004519">
    <property type="term" value="F:endonuclease activity"/>
    <property type="evidence" value="ECO:0007669"/>
    <property type="project" value="UniProtKB-KW"/>
</dbReference>
<dbReference type="Pfam" id="PF01844">
    <property type="entry name" value="HNH"/>
    <property type="match status" value="1"/>
</dbReference>
<dbReference type="InterPro" id="IPR003615">
    <property type="entry name" value="HNH_nuc"/>
</dbReference>
<comment type="caution">
    <text evidence="2">The sequence shown here is derived from an EMBL/GenBank/DDBJ whole genome shotgun (WGS) entry which is preliminary data.</text>
</comment>
<gene>
    <name evidence="2" type="ORF">GPEL0_01r4078</name>
</gene>
<evidence type="ECO:0000259" key="1">
    <source>
        <dbReference type="Pfam" id="PF01844"/>
    </source>
</evidence>